<organism evidence="1 2">
    <name type="scientific">Auriscalpium vulgare</name>
    <dbReference type="NCBI Taxonomy" id="40419"/>
    <lineage>
        <taxon>Eukaryota</taxon>
        <taxon>Fungi</taxon>
        <taxon>Dikarya</taxon>
        <taxon>Basidiomycota</taxon>
        <taxon>Agaricomycotina</taxon>
        <taxon>Agaricomycetes</taxon>
        <taxon>Russulales</taxon>
        <taxon>Auriscalpiaceae</taxon>
        <taxon>Auriscalpium</taxon>
    </lineage>
</organism>
<reference evidence="1" key="2">
    <citation type="journal article" date="2022" name="New Phytol.">
        <title>Evolutionary transition to the ectomycorrhizal habit in the genomes of a hyperdiverse lineage of mushroom-forming fungi.</title>
        <authorList>
            <person name="Looney B."/>
            <person name="Miyauchi S."/>
            <person name="Morin E."/>
            <person name="Drula E."/>
            <person name="Courty P.E."/>
            <person name="Kohler A."/>
            <person name="Kuo A."/>
            <person name="LaButti K."/>
            <person name="Pangilinan J."/>
            <person name="Lipzen A."/>
            <person name="Riley R."/>
            <person name="Andreopoulos W."/>
            <person name="He G."/>
            <person name="Johnson J."/>
            <person name="Nolan M."/>
            <person name="Tritt A."/>
            <person name="Barry K.W."/>
            <person name="Grigoriev I.V."/>
            <person name="Nagy L.G."/>
            <person name="Hibbett D."/>
            <person name="Henrissat B."/>
            <person name="Matheny P.B."/>
            <person name="Labbe J."/>
            <person name="Martin F.M."/>
        </authorList>
    </citation>
    <scope>NUCLEOTIDE SEQUENCE</scope>
    <source>
        <strain evidence="1">FP105234-sp</strain>
    </source>
</reference>
<sequence>MPAATIKRLEHAVEQALGSRQSARASSRPTAGRSKLMEMAIIQIAVRATTQRPSRRVGPPEATTAASSGSRLPSSAPVPSWSRPHSCPPAHRVPGPYSNYRAASA</sequence>
<accession>A0ACB8RMY5</accession>
<name>A0ACB8RMY5_9AGAM</name>
<dbReference type="Proteomes" id="UP000814033">
    <property type="component" value="Unassembled WGS sequence"/>
</dbReference>
<dbReference type="EMBL" id="MU275954">
    <property type="protein sequence ID" value="KAI0045344.1"/>
    <property type="molecule type" value="Genomic_DNA"/>
</dbReference>
<reference evidence="1" key="1">
    <citation type="submission" date="2021-02" db="EMBL/GenBank/DDBJ databases">
        <authorList>
            <consortium name="DOE Joint Genome Institute"/>
            <person name="Ahrendt S."/>
            <person name="Looney B.P."/>
            <person name="Miyauchi S."/>
            <person name="Morin E."/>
            <person name="Drula E."/>
            <person name="Courty P.E."/>
            <person name="Chicoki N."/>
            <person name="Fauchery L."/>
            <person name="Kohler A."/>
            <person name="Kuo A."/>
            <person name="Labutti K."/>
            <person name="Pangilinan J."/>
            <person name="Lipzen A."/>
            <person name="Riley R."/>
            <person name="Andreopoulos W."/>
            <person name="He G."/>
            <person name="Johnson J."/>
            <person name="Barry K.W."/>
            <person name="Grigoriev I.V."/>
            <person name="Nagy L."/>
            <person name="Hibbett D."/>
            <person name="Henrissat B."/>
            <person name="Matheny P.B."/>
            <person name="Labbe J."/>
            <person name="Martin F."/>
        </authorList>
    </citation>
    <scope>NUCLEOTIDE SEQUENCE</scope>
    <source>
        <strain evidence="1">FP105234-sp</strain>
    </source>
</reference>
<proteinExistence type="predicted"/>
<evidence type="ECO:0000313" key="1">
    <source>
        <dbReference type="EMBL" id="KAI0045344.1"/>
    </source>
</evidence>
<comment type="caution">
    <text evidence="1">The sequence shown here is derived from an EMBL/GenBank/DDBJ whole genome shotgun (WGS) entry which is preliminary data.</text>
</comment>
<gene>
    <name evidence="1" type="ORF">FA95DRAFT_1561228</name>
</gene>
<protein>
    <submittedName>
        <fullName evidence="1">Uncharacterized protein</fullName>
    </submittedName>
</protein>
<keyword evidence="2" id="KW-1185">Reference proteome</keyword>
<evidence type="ECO:0000313" key="2">
    <source>
        <dbReference type="Proteomes" id="UP000814033"/>
    </source>
</evidence>